<proteinExistence type="predicted"/>
<dbReference type="PATRIC" id="fig|558151.6.peg.4204"/>
<evidence type="ECO:0000313" key="1">
    <source>
        <dbReference type="EMBL" id="KMQ59392.1"/>
    </source>
</evidence>
<organism evidence="1 2">
    <name type="scientific">Chryseobacterium angstadtii</name>
    <dbReference type="NCBI Taxonomy" id="558151"/>
    <lineage>
        <taxon>Bacteria</taxon>
        <taxon>Pseudomonadati</taxon>
        <taxon>Bacteroidota</taxon>
        <taxon>Flavobacteriia</taxon>
        <taxon>Flavobacteriales</taxon>
        <taxon>Weeksellaceae</taxon>
        <taxon>Chryseobacterium group</taxon>
        <taxon>Chryseobacterium</taxon>
    </lineage>
</organism>
<dbReference type="EMBL" id="LFND01000007">
    <property type="protein sequence ID" value="KMQ59392.1"/>
    <property type="molecule type" value="Genomic_DNA"/>
</dbReference>
<dbReference type="AlphaFoldDB" id="A0A0J7HZB1"/>
<evidence type="ECO:0000313" key="2">
    <source>
        <dbReference type="Proteomes" id="UP000036261"/>
    </source>
</evidence>
<accession>A0A0J7HZB1</accession>
<keyword evidence="2" id="KW-1185">Reference proteome</keyword>
<sequence length="68" mass="7353">MKKMMISTGAVLCTSYVSCQVGIDSENPNPSSILTVTPIDLKRQYKGTFLKTMTMSPINKPGKRSAGV</sequence>
<name>A0A0J7HZB1_9FLAO</name>
<comment type="caution">
    <text evidence="1">The sequence shown here is derived from an EMBL/GenBank/DDBJ whole genome shotgun (WGS) entry which is preliminary data.</text>
</comment>
<protein>
    <submittedName>
        <fullName evidence="1">Uncharacterized protein</fullName>
    </submittedName>
</protein>
<reference evidence="1 2" key="1">
    <citation type="journal article" date="2013" name="Int. J. Syst. Evol. Microbiol.">
        <title>Chryseobacterium angstadtii sp. nov., isolated from a newt tank.</title>
        <authorList>
            <person name="Kirk K.E."/>
            <person name="Hoffman J.A."/>
            <person name="Smith K.A."/>
            <person name="Strahan B.L."/>
            <person name="Failor K.C."/>
            <person name="Krebs J.E."/>
            <person name="Gale A.N."/>
            <person name="Do T.D."/>
            <person name="Sontag T.C."/>
            <person name="Batties A.M."/>
            <person name="Mistiszyn K."/>
            <person name="Newman J.D."/>
        </authorList>
    </citation>
    <scope>NUCLEOTIDE SEQUENCE [LARGE SCALE GENOMIC DNA]</scope>
    <source>
        <strain evidence="1 2">KM</strain>
    </source>
</reference>
<gene>
    <name evidence="1" type="ORF">ACM46_19985</name>
</gene>
<dbReference type="Proteomes" id="UP000036261">
    <property type="component" value="Unassembled WGS sequence"/>
</dbReference>